<organism evidence="1 2">
    <name type="scientific">Anatilimnocola aggregata</name>
    <dbReference type="NCBI Taxonomy" id="2528021"/>
    <lineage>
        <taxon>Bacteria</taxon>
        <taxon>Pseudomonadati</taxon>
        <taxon>Planctomycetota</taxon>
        <taxon>Planctomycetia</taxon>
        <taxon>Pirellulales</taxon>
        <taxon>Pirellulaceae</taxon>
        <taxon>Anatilimnocola</taxon>
    </lineage>
</organism>
<dbReference type="KEGG" id="aagg:ETAA8_05700"/>
<dbReference type="Proteomes" id="UP000315017">
    <property type="component" value="Chromosome"/>
</dbReference>
<evidence type="ECO:0008006" key="3">
    <source>
        <dbReference type="Google" id="ProtNLM"/>
    </source>
</evidence>
<accession>A0A517Y5H7</accession>
<reference evidence="1 2" key="1">
    <citation type="submission" date="2019-02" db="EMBL/GenBank/DDBJ databases">
        <title>Deep-cultivation of Planctomycetes and their phenomic and genomic characterization uncovers novel biology.</title>
        <authorList>
            <person name="Wiegand S."/>
            <person name="Jogler M."/>
            <person name="Boedeker C."/>
            <person name="Pinto D."/>
            <person name="Vollmers J."/>
            <person name="Rivas-Marin E."/>
            <person name="Kohn T."/>
            <person name="Peeters S.H."/>
            <person name="Heuer A."/>
            <person name="Rast P."/>
            <person name="Oberbeckmann S."/>
            <person name="Bunk B."/>
            <person name="Jeske O."/>
            <person name="Meyerdierks A."/>
            <person name="Storesund J.E."/>
            <person name="Kallscheuer N."/>
            <person name="Luecker S."/>
            <person name="Lage O.M."/>
            <person name="Pohl T."/>
            <person name="Merkel B.J."/>
            <person name="Hornburger P."/>
            <person name="Mueller R.-W."/>
            <person name="Bruemmer F."/>
            <person name="Labrenz M."/>
            <person name="Spormann A.M."/>
            <person name="Op den Camp H."/>
            <person name="Overmann J."/>
            <person name="Amann R."/>
            <person name="Jetten M.S.M."/>
            <person name="Mascher T."/>
            <person name="Medema M.H."/>
            <person name="Devos D.P."/>
            <person name="Kaster A.-K."/>
            <person name="Ovreas L."/>
            <person name="Rohde M."/>
            <person name="Galperin M.Y."/>
            <person name="Jogler C."/>
        </authorList>
    </citation>
    <scope>NUCLEOTIDE SEQUENCE [LARGE SCALE GENOMIC DNA]</scope>
    <source>
        <strain evidence="1 2">ETA_A8</strain>
    </source>
</reference>
<gene>
    <name evidence="1" type="ORF">ETAA8_05700</name>
</gene>
<dbReference type="EMBL" id="CP036274">
    <property type="protein sequence ID" value="QDU25501.1"/>
    <property type="molecule type" value="Genomic_DNA"/>
</dbReference>
<proteinExistence type="predicted"/>
<evidence type="ECO:0000313" key="2">
    <source>
        <dbReference type="Proteomes" id="UP000315017"/>
    </source>
</evidence>
<dbReference type="AlphaFoldDB" id="A0A517Y5H7"/>
<evidence type="ECO:0000313" key="1">
    <source>
        <dbReference type="EMBL" id="QDU25501.1"/>
    </source>
</evidence>
<protein>
    <recommendedName>
        <fullName evidence="3">STAS/SEC14 domain-containing protein</fullName>
    </recommendedName>
</protein>
<name>A0A517Y5H7_9BACT</name>
<sequence>MTLTKIAGASLIMRRVEYQLRGGQLLTEISTQAVSMNDNFTLELRESYVVVQLAPDFELTPTSLARHWAAVIEFCRVHNCTRVLSQATNPRRNLSTLDAYDSAKTIAGSKLPLKIACRWERYEPDEMTRFFQTVAANRGLEIEFFPITQLALQWLGIQEGAGNA</sequence>
<keyword evidence="2" id="KW-1185">Reference proteome</keyword>